<gene>
    <name evidence="1" type="ORF">CCAX7_46510</name>
</gene>
<dbReference type="KEGG" id="ccot:CCAX7_46510"/>
<proteinExistence type="predicted"/>
<evidence type="ECO:0000313" key="2">
    <source>
        <dbReference type="Proteomes" id="UP000287394"/>
    </source>
</evidence>
<evidence type="ECO:0000313" key="1">
    <source>
        <dbReference type="EMBL" id="BDI32600.1"/>
    </source>
</evidence>
<dbReference type="RefSeq" id="WP_125206316.1">
    <property type="nucleotide sequence ID" value="NZ_AP025739.1"/>
</dbReference>
<dbReference type="AlphaFoldDB" id="A0A402D555"/>
<name>A0A402D555_9BACT</name>
<protein>
    <submittedName>
        <fullName evidence="1">Uncharacterized protein</fullName>
    </submittedName>
</protein>
<dbReference type="EMBL" id="AP025739">
    <property type="protein sequence ID" value="BDI32600.1"/>
    <property type="molecule type" value="Genomic_DNA"/>
</dbReference>
<dbReference type="Proteomes" id="UP000287394">
    <property type="component" value="Chromosome"/>
</dbReference>
<keyword evidence="2" id="KW-1185">Reference proteome</keyword>
<reference evidence="1 2" key="1">
    <citation type="journal article" date="2019" name="Int. J. Syst. Evol. Microbiol.">
        <title>Capsulimonas corticalis gen. nov., sp. nov., an aerobic capsulated bacterium, of a novel bacterial order, Capsulimonadales ord. nov., of the class Armatimonadia of the phylum Armatimonadetes.</title>
        <authorList>
            <person name="Li J."/>
            <person name="Kudo C."/>
            <person name="Tonouchi A."/>
        </authorList>
    </citation>
    <scope>NUCLEOTIDE SEQUENCE [LARGE SCALE GENOMIC DNA]</scope>
    <source>
        <strain evidence="1 2">AX-7</strain>
    </source>
</reference>
<organism evidence="1 2">
    <name type="scientific">Capsulimonas corticalis</name>
    <dbReference type="NCBI Taxonomy" id="2219043"/>
    <lineage>
        <taxon>Bacteria</taxon>
        <taxon>Bacillati</taxon>
        <taxon>Armatimonadota</taxon>
        <taxon>Armatimonadia</taxon>
        <taxon>Capsulimonadales</taxon>
        <taxon>Capsulimonadaceae</taxon>
        <taxon>Capsulimonas</taxon>
    </lineage>
</organism>
<accession>A0A402D555</accession>
<sequence length="430" mass="48861">MVNFSPVVIILIWIVAGICLFRSQIAKERTSRKGLAIAIYSMTAMVVLIGWGMSRNDLYFYAASTPKIPSHYWKVKNSFCEPYLSSLFVNLGVGIAVATVINLVLQDALFGVSTTHMRRLNREEFIQKITSLSSKYDPVKGYVMSTFTELLSQEYQENGNLAIKFKMCCIELARINPKSRIQILILDPESSAALERENTVHDLQNLRCLIYNNIHSYRMLPDTIREIVELKLTSSEIKIDFYSCPDLTYFAPIPDTERVTDVDHVRLRNMKALPDAFYASFFAKAWSSGNTPKEWLVKNEFIEVTLMNYMVKFYKIKDSEGNNLVFALKSVLNATYKINSLEAPNQMFGTVVTSDNLGPYVRLDLLDKSEINDKILFLAFVKYRESIYHGAAAISAVSQGDKLTRDLLLDFAFYLITSDEPTNTMVVVTS</sequence>